<dbReference type="InterPro" id="IPR007712">
    <property type="entry name" value="RelE/ParE_toxin"/>
</dbReference>
<keyword evidence="3" id="KW-1185">Reference proteome</keyword>
<dbReference type="Proteomes" id="UP000214610">
    <property type="component" value="Unassembled WGS sequence"/>
</dbReference>
<dbReference type="AlphaFoldDB" id="A0A227KNQ9"/>
<organism evidence="2 3">
    <name type="scientific">Turicimonas muris</name>
    <dbReference type="NCBI Taxonomy" id="1796652"/>
    <lineage>
        <taxon>Bacteria</taxon>
        <taxon>Pseudomonadati</taxon>
        <taxon>Pseudomonadota</taxon>
        <taxon>Betaproteobacteria</taxon>
        <taxon>Burkholderiales</taxon>
        <taxon>Sutterellaceae</taxon>
        <taxon>Turicimonas</taxon>
    </lineage>
</organism>
<dbReference type="Pfam" id="PF05016">
    <property type="entry name" value="ParE_toxin"/>
    <property type="match status" value="1"/>
</dbReference>
<dbReference type="InterPro" id="IPR035093">
    <property type="entry name" value="RelE/ParE_toxin_dom_sf"/>
</dbReference>
<evidence type="ECO:0000313" key="2">
    <source>
        <dbReference type="EMBL" id="OXE49722.1"/>
    </source>
</evidence>
<dbReference type="EMBL" id="NHMP01000003">
    <property type="protein sequence ID" value="OXE49722.1"/>
    <property type="molecule type" value="Genomic_DNA"/>
</dbReference>
<sequence>MKYTVIVSEEALEDIQAVFHYISDKECLPATARRWVDSLETAVNALNYQPYRYPQYEIQIPGVSSLRKLVVGKYLVLYTVDDSKQLVSVFRVISSRRDIASLLDGELSESR</sequence>
<proteinExistence type="predicted"/>
<dbReference type="RefSeq" id="WP_066593176.1">
    <property type="nucleotide sequence ID" value="NZ_CAJTBZ010000004.1"/>
</dbReference>
<dbReference type="Gene3D" id="3.30.2310.20">
    <property type="entry name" value="RelE-like"/>
    <property type="match status" value="1"/>
</dbReference>
<reference evidence="3" key="1">
    <citation type="submission" date="2017-05" db="EMBL/GenBank/DDBJ databases">
        <title>Improved OligoMM genomes.</title>
        <authorList>
            <person name="Garzetti D."/>
        </authorList>
    </citation>
    <scope>NUCLEOTIDE SEQUENCE [LARGE SCALE GENOMIC DNA]</scope>
    <source>
        <strain evidence="3">YL45</strain>
    </source>
</reference>
<protein>
    <submittedName>
        <fullName evidence="2">RelE/ParE family toxin</fullName>
    </submittedName>
</protein>
<accession>A0A227KNQ9</accession>
<keyword evidence="1" id="KW-1277">Toxin-antitoxin system</keyword>
<evidence type="ECO:0000313" key="3">
    <source>
        <dbReference type="Proteomes" id="UP000214610"/>
    </source>
</evidence>
<dbReference type="GeneID" id="78361627"/>
<dbReference type="SUPFAM" id="SSF143011">
    <property type="entry name" value="RelE-like"/>
    <property type="match status" value="1"/>
</dbReference>
<gene>
    <name evidence="2" type="ORF">ADH67_06240</name>
</gene>
<comment type="caution">
    <text evidence="2">The sequence shown here is derived from an EMBL/GenBank/DDBJ whole genome shotgun (WGS) entry which is preliminary data.</text>
</comment>
<name>A0A227KNQ9_9BURK</name>
<evidence type="ECO:0000256" key="1">
    <source>
        <dbReference type="ARBA" id="ARBA00022649"/>
    </source>
</evidence>